<feature type="compositionally biased region" description="Polar residues" evidence="1">
    <location>
        <begin position="423"/>
        <end position="449"/>
    </location>
</feature>
<feature type="compositionally biased region" description="Polar residues" evidence="1">
    <location>
        <begin position="482"/>
        <end position="497"/>
    </location>
</feature>
<keyword evidence="3" id="KW-1185">Reference proteome</keyword>
<reference evidence="2" key="1">
    <citation type="journal article" date="2019" name="bioRxiv">
        <title>The Genome of the Zebra Mussel, Dreissena polymorpha: A Resource for Invasive Species Research.</title>
        <authorList>
            <person name="McCartney M.A."/>
            <person name="Auch B."/>
            <person name="Kono T."/>
            <person name="Mallez S."/>
            <person name="Zhang Y."/>
            <person name="Obille A."/>
            <person name="Becker A."/>
            <person name="Abrahante J.E."/>
            <person name="Garbe J."/>
            <person name="Badalamenti J.P."/>
            <person name="Herman A."/>
            <person name="Mangelson H."/>
            <person name="Liachko I."/>
            <person name="Sullivan S."/>
            <person name="Sone E.D."/>
            <person name="Koren S."/>
            <person name="Silverstein K.A.T."/>
            <person name="Beckman K.B."/>
            <person name="Gohl D.M."/>
        </authorList>
    </citation>
    <scope>NUCLEOTIDE SEQUENCE</scope>
    <source>
        <strain evidence="2">Duluth1</strain>
        <tissue evidence="2">Whole animal</tissue>
    </source>
</reference>
<dbReference type="AlphaFoldDB" id="A0A9D4KJ03"/>
<feature type="compositionally biased region" description="Basic and acidic residues" evidence="1">
    <location>
        <begin position="718"/>
        <end position="734"/>
    </location>
</feature>
<dbReference type="Proteomes" id="UP000828390">
    <property type="component" value="Unassembled WGS sequence"/>
</dbReference>
<comment type="caution">
    <text evidence="2">The sequence shown here is derived from an EMBL/GenBank/DDBJ whole genome shotgun (WGS) entry which is preliminary data.</text>
</comment>
<feature type="compositionally biased region" description="Polar residues" evidence="1">
    <location>
        <begin position="336"/>
        <end position="359"/>
    </location>
</feature>
<accession>A0A9D4KJ03</accession>
<feature type="compositionally biased region" description="Polar residues" evidence="1">
    <location>
        <begin position="274"/>
        <end position="300"/>
    </location>
</feature>
<sequence length="903" mass="99955">MMAGYNRNTSSSEEEEETKPNLRDIFRKPAASNNQAPSTKKSSKTREYSEGERVDDEYGTRKKTSSTTRVTGKIRNKGEPEKKSADDFMAIFQQTTLGERPEKAGLKNNLSSQRSSSDDSEEDEENKTPKSSVSSGSRSYPSKDKTEPSPDDPFKRLQAGMKDNSEEDDKKQTVTRHTSKSSVSSGSRSNLSKDKTVPSPDDPFTTLQAEIKADDSEEDDKNQTVSRHTPKSRVSSGSRKYQSKNKTVTSPDDPFTRLQAGMKADDSEKDDENQTVTRNTPTSSVSSGSRKYQSKDNTVPSPDDPFTRLQAGMKGNAQDKEKDELADDSEEDDENQTVSRHTPKSSVSSGSRKYQSKDNTVPPPDDPFTRLQAGMKGNAQDQEKDELADDSEEDDENQTVSRHTPKSSVSSGSHDSEKDDENQTVSRHTPTSSVSSGSRKYQSKDNTVPSPDDPFTRLQAGMEEDDSEEDDEKQTFNRHTPKSSVSSGSRKYQSKDNTVPAPDDPFTRLQAGMKADDSEEDDEYQTVSRHTPKSSVSSGSRKYQSKNKTVPSPDDPFTRLQAGMKDDSEKDDENQTVSRHTPTSSVSSESRKYQSKDNTVPSPDDPFTRLQAGMKGYAQDKEKDELADDSEEDDEKQTFNRHTPKSSVSSGSRKYQSNDKTVTSPDDPFTRLQAGMKRNAQDKGSDKHGQKQSVYENEESFSDGSRGSLSDNADASTQDDHFKRLVESTKDTKAKQTRSARNIKDETESSSSDDSDDNVQPAEEYNPFMKMVADVNRPKSKPGNSKHPSRKPSDDSTPNGAGEFSAPRPPPSTQRIYEEMTRMFNTGQGNFATSNPAFKTDRMFEDFAGMANGAEGNLATSNPAFQTDRMFEDFAGMANGAEGGAPNPPFTTESMFGNFFWYA</sequence>
<feature type="compositionally biased region" description="Basic and acidic residues" evidence="1">
    <location>
        <begin position="76"/>
        <end position="86"/>
    </location>
</feature>
<feature type="compositionally biased region" description="Low complexity" evidence="1">
    <location>
        <begin position="131"/>
        <end position="140"/>
    </location>
</feature>
<feature type="compositionally biased region" description="Basic and acidic residues" evidence="1">
    <location>
        <begin position="679"/>
        <end position="689"/>
    </location>
</feature>
<feature type="compositionally biased region" description="Low complexity" evidence="1">
    <location>
        <begin position="180"/>
        <end position="190"/>
    </location>
</feature>
<dbReference type="EMBL" id="JAIWYP010000004">
    <property type="protein sequence ID" value="KAH3840501.1"/>
    <property type="molecule type" value="Genomic_DNA"/>
</dbReference>
<feature type="compositionally biased region" description="Polar residues" evidence="1">
    <location>
        <begin position="525"/>
        <end position="550"/>
    </location>
</feature>
<feature type="compositionally biased region" description="Basic and acidic residues" evidence="1">
    <location>
        <begin position="44"/>
        <end position="60"/>
    </location>
</feature>
<feature type="compositionally biased region" description="Acidic residues" evidence="1">
    <location>
        <begin position="462"/>
        <end position="472"/>
    </location>
</feature>
<feature type="compositionally biased region" description="Polar residues" evidence="1">
    <location>
        <begin position="223"/>
        <end position="250"/>
    </location>
</feature>
<feature type="compositionally biased region" description="Acidic residues" evidence="1">
    <location>
        <begin position="625"/>
        <end position="635"/>
    </location>
</feature>
<proteinExistence type="predicted"/>
<feature type="compositionally biased region" description="Polar residues" evidence="1">
    <location>
        <begin position="398"/>
        <end position="413"/>
    </location>
</feature>
<name>A0A9D4KJ03_DREPO</name>
<feature type="compositionally biased region" description="Polar residues" evidence="1">
    <location>
        <begin position="31"/>
        <end position="40"/>
    </location>
</feature>
<feature type="compositionally biased region" description="Basic and acidic residues" evidence="1">
    <location>
        <begin position="18"/>
        <end position="27"/>
    </location>
</feature>
<organism evidence="2 3">
    <name type="scientific">Dreissena polymorpha</name>
    <name type="common">Zebra mussel</name>
    <name type="synonym">Mytilus polymorpha</name>
    <dbReference type="NCBI Taxonomy" id="45954"/>
    <lineage>
        <taxon>Eukaryota</taxon>
        <taxon>Metazoa</taxon>
        <taxon>Spiralia</taxon>
        <taxon>Lophotrochozoa</taxon>
        <taxon>Mollusca</taxon>
        <taxon>Bivalvia</taxon>
        <taxon>Autobranchia</taxon>
        <taxon>Heteroconchia</taxon>
        <taxon>Euheterodonta</taxon>
        <taxon>Imparidentia</taxon>
        <taxon>Neoheterodontei</taxon>
        <taxon>Myida</taxon>
        <taxon>Dreissenoidea</taxon>
        <taxon>Dreissenidae</taxon>
        <taxon>Dreissena</taxon>
    </lineage>
</organism>
<feature type="compositionally biased region" description="Acidic residues" evidence="1">
    <location>
        <begin position="324"/>
        <end position="335"/>
    </location>
</feature>
<feature type="region of interest" description="Disordered" evidence="1">
    <location>
        <begin position="1"/>
        <end position="814"/>
    </location>
</feature>
<feature type="compositionally biased region" description="Basic and acidic residues" evidence="1">
    <location>
        <begin position="141"/>
        <end position="155"/>
    </location>
</feature>
<reference evidence="2" key="2">
    <citation type="submission" date="2020-11" db="EMBL/GenBank/DDBJ databases">
        <authorList>
            <person name="McCartney M.A."/>
            <person name="Auch B."/>
            <person name="Kono T."/>
            <person name="Mallez S."/>
            <person name="Becker A."/>
            <person name="Gohl D.M."/>
            <person name="Silverstein K.A.T."/>
            <person name="Koren S."/>
            <person name="Bechman K.B."/>
            <person name="Herman A."/>
            <person name="Abrahante J.E."/>
            <person name="Garbe J."/>
        </authorList>
    </citation>
    <scope>NUCLEOTIDE SEQUENCE</scope>
    <source>
        <strain evidence="2">Duluth1</strain>
        <tissue evidence="2">Whole animal</tissue>
    </source>
</reference>
<feature type="compositionally biased region" description="Polar residues" evidence="1">
    <location>
        <begin position="575"/>
        <end position="588"/>
    </location>
</feature>
<evidence type="ECO:0000313" key="2">
    <source>
        <dbReference type="EMBL" id="KAH3840501.1"/>
    </source>
</evidence>
<evidence type="ECO:0000313" key="3">
    <source>
        <dbReference type="Proteomes" id="UP000828390"/>
    </source>
</evidence>
<gene>
    <name evidence="2" type="ORF">DPMN_113951</name>
</gene>
<evidence type="ECO:0000256" key="1">
    <source>
        <dbReference type="SAM" id="MobiDB-lite"/>
    </source>
</evidence>
<feature type="compositionally biased region" description="Acidic residues" evidence="1">
    <location>
        <begin position="383"/>
        <end position="397"/>
    </location>
</feature>
<feature type="compositionally biased region" description="Polar residues" evidence="1">
    <location>
        <begin position="645"/>
        <end position="664"/>
    </location>
</feature>
<protein>
    <submittedName>
        <fullName evidence="2">Uncharacterized protein</fullName>
    </submittedName>
</protein>
<feature type="compositionally biased region" description="Polar residues" evidence="1">
    <location>
        <begin position="702"/>
        <end position="716"/>
    </location>
</feature>